<sequence length="186" mass="21213">MNPIKKLQHQEGITLIEVLLSITILGIILLTFMHFFLQAGTFTNANQKKTVAVNVARNALMFMEKQNFLVLKDDFLKINDGEASSSDHSLHLKICNNQYEYKNEKINAGCEPIKINNVPYEVLVSTDNMDDCYNGNSKTPNQSESNKNKKSTCNYYIPIKVEVRWAVNDKEYQTSVEGTVKSEELR</sequence>
<accession>A0ABX7E8L1</accession>
<dbReference type="InterPro" id="IPR012902">
    <property type="entry name" value="N_methyl_site"/>
</dbReference>
<proteinExistence type="predicted"/>
<comment type="subcellular location">
    <subcellularLocation>
        <location evidence="1">Cell surface</location>
    </subcellularLocation>
</comment>
<keyword evidence="3" id="KW-0812">Transmembrane</keyword>
<evidence type="ECO:0000313" key="5">
    <source>
        <dbReference type="Proteomes" id="UP000595691"/>
    </source>
</evidence>
<protein>
    <submittedName>
        <fullName evidence="4">Type II secretion system protein</fullName>
    </submittedName>
</protein>
<keyword evidence="3" id="KW-0472">Membrane</keyword>
<dbReference type="PROSITE" id="PS00409">
    <property type="entry name" value="PROKAR_NTER_METHYL"/>
    <property type="match status" value="1"/>
</dbReference>
<organism evidence="4 5">
    <name type="scientific">Heyndrickxia vini</name>
    <dbReference type="NCBI Taxonomy" id="1476025"/>
    <lineage>
        <taxon>Bacteria</taxon>
        <taxon>Bacillati</taxon>
        <taxon>Bacillota</taxon>
        <taxon>Bacilli</taxon>
        <taxon>Bacillales</taxon>
        <taxon>Bacillaceae</taxon>
        <taxon>Heyndrickxia</taxon>
    </lineage>
</organism>
<reference evidence="4 5" key="1">
    <citation type="submission" date="2020-11" db="EMBL/GenBank/DDBJ databases">
        <title>Taxonomic evaluation of the Bacillus sporothermodurans group of bacteria based on whole genome sequences.</title>
        <authorList>
            <person name="Fiedler G."/>
            <person name="Herbstmann A.-D."/>
            <person name="Doll E."/>
            <person name="Wenning M."/>
            <person name="Brinks E."/>
            <person name="Kabisch J."/>
            <person name="Breitenwieser F."/>
            <person name="Lappann M."/>
            <person name="Boehnlein C."/>
            <person name="Franz C."/>
        </authorList>
    </citation>
    <scope>NUCLEOTIDE SEQUENCE [LARGE SCALE GENOMIC DNA]</scope>
    <source>
        <strain evidence="4 5">JCM 19841</strain>
    </source>
</reference>
<dbReference type="RefSeq" id="WP_202779861.1">
    <property type="nucleotide sequence ID" value="NZ_CP065425.1"/>
</dbReference>
<evidence type="ECO:0000256" key="3">
    <source>
        <dbReference type="SAM" id="Phobius"/>
    </source>
</evidence>
<dbReference type="Proteomes" id="UP000595691">
    <property type="component" value="Chromosome"/>
</dbReference>
<keyword evidence="2" id="KW-0178">Competence</keyword>
<dbReference type="Pfam" id="PF07963">
    <property type="entry name" value="N_methyl"/>
    <property type="match status" value="1"/>
</dbReference>
<evidence type="ECO:0000313" key="4">
    <source>
        <dbReference type="EMBL" id="QQZ10702.1"/>
    </source>
</evidence>
<name>A0ABX7E8L1_9BACI</name>
<dbReference type="EMBL" id="CP065425">
    <property type="protein sequence ID" value="QQZ10702.1"/>
    <property type="molecule type" value="Genomic_DNA"/>
</dbReference>
<keyword evidence="3" id="KW-1133">Transmembrane helix</keyword>
<keyword evidence="5" id="KW-1185">Reference proteome</keyword>
<evidence type="ECO:0000256" key="2">
    <source>
        <dbReference type="ARBA" id="ARBA00023287"/>
    </source>
</evidence>
<evidence type="ECO:0000256" key="1">
    <source>
        <dbReference type="ARBA" id="ARBA00004241"/>
    </source>
</evidence>
<gene>
    <name evidence="4" type="ORF">I5776_07340</name>
</gene>
<feature type="transmembrane region" description="Helical" evidence="3">
    <location>
        <begin position="12"/>
        <end position="37"/>
    </location>
</feature>